<dbReference type="Proteomes" id="UP000274131">
    <property type="component" value="Unassembled WGS sequence"/>
</dbReference>
<dbReference type="Gene3D" id="3.40.50.300">
    <property type="entry name" value="P-loop containing nucleotide triphosphate hydrolases"/>
    <property type="match status" value="1"/>
</dbReference>
<dbReference type="STRING" id="51028.A0A0N4VFC6"/>
<keyword evidence="1" id="KW-0732">Signal</keyword>
<protein>
    <submittedName>
        <fullName evidence="4">Sulfotransfer_1 domain-containing protein</fullName>
    </submittedName>
</protein>
<proteinExistence type="predicted"/>
<dbReference type="InterPro" id="IPR027417">
    <property type="entry name" value="P-loop_NTPase"/>
</dbReference>
<feature type="chain" id="PRO_5043122899" evidence="1">
    <location>
        <begin position="27"/>
        <end position="417"/>
    </location>
</feature>
<sequence length="417" mass="48644">MNPYHSSWAPRVFEIFLYLIYRLARAVVQLESDIYMLLRCLFYTPDRGHCCEVLYIVARKRFHIGDVARNVDFLAFHERMTSCDELRDKHWMLYTICDRYAYFVKLPHSSFEYNVASSPFLSIAQFTYAEALARIPHRTFLRESYKMRHFSGQVVTMWTMPRCGSTLVAKMLQATDQTNRCVLVFSEPDAFSMLAIMVGQYALSVCYARSLLLAVLRYSCKDQLLQQTIIFKMRSNCTKLVPYVHAVAPHVSQVYIARRNLEDTVISQVTVSRRSDNIFATVLNLRMIHPCFCDWITTWGSLEWRLMREIDPKCVLEVALAVVCQSFIDYVQYERYFASPPVFYEDLMVDTASSLKQLLHVCGISLVNLPECIDCKRHDRHSLLFKDSFDLGRVELRTDDRETVRDVAVMLSYPLVK</sequence>
<evidence type="ECO:0000313" key="3">
    <source>
        <dbReference type="Proteomes" id="UP000274131"/>
    </source>
</evidence>
<evidence type="ECO:0000256" key="1">
    <source>
        <dbReference type="SAM" id="SignalP"/>
    </source>
</evidence>
<reference evidence="2 3" key="2">
    <citation type="submission" date="2018-10" db="EMBL/GenBank/DDBJ databases">
        <authorList>
            <consortium name="Pathogen Informatics"/>
        </authorList>
    </citation>
    <scope>NUCLEOTIDE SEQUENCE [LARGE SCALE GENOMIC DNA]</scope>
</reference>
<dbReference type="EMBL" id="UXUI01009649">
    <property type="protein sequence ID" value="VDD94102.1"/>
    <property type="molecule type" value="Genomic_DNA"/>
</dbReference>
<gene>
    <name evidence="2" type="ORF">EVEC_LOCUS8853</name>
</gene>
<dbReference type="WBParaSite" id="EVEC_0000944301-mRNA-1">
    <property type="protein sequence ID" value="EVEC_0000944301-mRNA-1"/>
    <property type="gene ID" value="EVEC_0000944301"/>
</dbReference>
<evidence type="ECO:0000313" key="2">
    <source>
        <dbReference type="EMBL" id="VDD94102.1"/>
    </source>
</evidence>
<evidence type="ECO:0000313" key="4">
    <source>
        <dbReference type="WBParaSite" id="EVEC_0000944301-mRNA-1"/>
    </source>
</evidence>
<dbReference type="OrthoDB" id="5866055at2759"/>
<dbReference type="SUPFAM" id="SSF52540">
    <property type="entry name" value="P-loop containing nucleoside triphosphate hydrolases"/>
    <property type="match status" value="1"/>
</dbReference>
<reference evidence="4" key="1">
    <citation type="submission" date="2017-02" db="UniProtKB">
        <authorList>
            <consortium name="WormBaseParasite"/>
        </authorList>
    </citation>
    <scope>IDENTIFICATION</scope>
</reference>
<feature type="signal peptide" evidence="1">
    <location>
        <begin position="1"/>
        <end position="26"/>
    </location>
</feature>
<accession>A0A0N4VFC6</accession>
<organism evidence="4">
    <name type="scientific">Enterobius vermicularis</name>
    <name type="common">Human pinworm</name>
    <dbReference type="NCBI Taxonomy" id="51028"/>
    <lineage>
        <taxon>Eukaryota</taxon>
        <taxon>Metazoa</taxon>
        <taxon>Ecdysozoa</taxon>
        <taxon>Nematoda</taxon>
        <taxon>Chromadorea</taxon>
        <taxon>Rhabditida</taxon>
        <taxon>Spirurina</taxon>
        <taxon>Oxyuridomorpha</taxon>
        <taxon>Oxyuroidea</taxon>
        <taxon>Oxyuridae</taxon>
        <taxon>Enterobius</taxon>
    </lineage>
</organism>
<name>A0A0N4VFC6_ENTVE</name>
<keyword evidence="3" id="KW-1185">Reference proteome</keyword>
<dbReference type="AlphaFoldDB" id="A0A0N4VFC6"/>